<sequence length="174" mass="19864">MSGVITFKVTSLLIKTLSKPIANAIKRQTRQSEFFKSNFVKFGQFINRIDLRLRNNNSNIKVRPLNDNKAIETGSNFLSEVFVFSIGAGLIIYESTKPKKSPPKEESKEIPPSNINQNDLIKVIDELNELKHQNQVILKEIDNLKYKMYIKDHPQHPPTISSKSININEAKQSV</sequence>
<dbReference type="EMBL" id="CALSDN010000003">
    <property type="protein sequence ID" value="CAH6720082.1"/>
    <property type="molecule type" value="Genomic_DNA"/>
</dbReference>
<proteinExistence type="predicted"/>
<name>A0ACA9Y517_9ASCO</name>
<gene>
    <name evidence="1" type="ORF">CLIB1444_03S03994</name>
</gene>
<reference evidence="1" key="1">
    <citation type="submission" date="2022-06" db="EMBL/GenBank/DDBJ databases">
        <authorList>
            <person name="Legras J.-L."/>
            <person name="Devillers H."/>
            <person name="Grondin C."/>
        </authorList>
    </citation>
    <scope>NUCLEOTIDE SEQUENCE</scope>
    <source>
        <strain evidence="1">CLIB 1444</strain>
    </source>
</reference>
<accession>A0ACA9Y517</accession>
<dbReference type="Proteomes" id="UP001152531">
    <property type="component" value="Unassembled WGS sequence"/>
</dbReference>
<keyword evidence="2" id="KW-1185">Reference proteome</keyword>
<evidence type="ECO:0000313" key="1">
    <source>
        <dbReference type="EMBL" id="CAH6720082.1"/>
    </source>
</evidence>
<comment type="caution">
    <text evidence="1">The sequence shown here is derived from an EMBL/GenBank/DDBJ whole genome shotgun (WGS) entry which is preliminary data.</text>
</comment>
<organism evidence="1 2">
    <name type="scientific">[Candida] jaroonii</name>
    <dbReference type="NCBI Taxonomy" id="467808"/>
    <lineage>
        <taxon>Eukaryota</taxon>
        <taxon>Fungi</taxon>
        <taxon>Dikarya</taxon>
        <taxon>Ascomycota</taxon>
        <taxon>Saccharomycotina</taxon>
        <taxon>Pichiomycetes</taxon>
        <taxon>Debaryomycetaceae</taxon>
        <taxon>Yamadazyma</taxon>
    </lineage>
</organism>
<protein>
    <submittedName>
        <fullName evidence="1">Uncharacterized protein</fullName>
    </submittedName>
</protein>
<evidence type="ECO:0000313" key="2">
    <source>
        <dbReference type="Proteomes" id="UP001152531"/>
    </source>
</evidence>